<dbReference type="KEGG" id="fil:BN1229_v1_2370"/>
<feature type="signal peptide" evidence="2">
    <location>
        <begin position="1"/>
        <end position="30"/>
    </location>
</feature>
<gene>
    <name evidence="3" type="ORF">YBN1229_v1_3546</name>
</gene>
<accession>A0A0D6JJH5</accession>
<proteinExistence type="predicted"/>
<keyword evidence="4" id="KW-1185">Reference proteome</keyword>
<dbReference type="EMBL" id="LN829119">
    <property type="protein sequence ID" value="CPR22113.1"/>
    <property type="molecule type" value="Genomic_DNA"/>
</dbReference>
<dbReference type="KEGG" id="fiy:BN1229_v1_3546"/>
<evidence type="ECO:0000256" key="1">
    <source>
        <dbReference type="SAM" id="MobiDB-lite"/>
    </source>
</evidence>
<evidence type="ECO:0000256" key="2">
    <source>
        <dbReference type="SAM" id="SignalP"/>
    </source>
</evidence>
<keyword evidence="2" id="KW-0732">Signal</keyword>
<reference evidence="4" key="1">
    <citation type="submission" date="2015-02" db="EMBL/GenBank/DDBJ databases">
        <authorList>
            <person name="Chooi Y.-H."/>
        </authorList>
    </citation>
    <scope>NUCLEOTIDE SEQUENCE [LARGE SCALE GENOMIC DNA]</scope>
    <source>
        <strain evidence="4">strain Y</strain>
    </source>
</reference>
<dbReference type="AlphaFoldDB" id="A0A0D6JJH5"/>
<evidence type="ECO:0000313" key="4">
    <source>
        <dbReference type="Proteomes" id="UP000033187"/>
    </source>
</evidence>
<evidence type="ECO:0000313" key="3">
    <source>
        <dbReference type="EMBL" id="CPR22113.1"/>
    </source>
</evidence>
<name>A0A0D6JJH5_9HYPH</name>
<feature type="region of interest" description="Disordered" evidence="1">
    <location>
        <begin position="53"/>
        <end position="74"/>
    </location>
</feature>
<sequence length="74" mass="7911">MAAGRSPRGRRSPCWVVAIITSIGSISAWAEEPVEREKLPVDRGVDLRVGGGAPCHSIPGLPFPGRSPRGRRSH</sequence>
<dbReference type="Proteomes" id="UP000033187">
    <property type="component" value="Chromosome 1"/>
</dbReference>
<protein>
    <submittedName>
        <fullName evidence="3">Uncharacterized protein</fullName>
    </submittedName>
</protein>
<organism evidence="3 4">
    <name type="scientific">Candidatus Filomicrobium marinum</name>
    <dbReference type="NCBI Taxonomy" id="1608628"/>
    <lineage>
        <taxon>Bacteria</taxon>
        <taxon>Pseudomonadati</taxon>
        <taxon>Pseudomonadota</taxon>
        <taxon>Alphaproteobacteria</taxon>
        <taxon>Hyphomicrobiales</taxon>
        <taxon>Hyphomicrobiaceae</taxon>
        <taxon>Filomicrobium</taxon>
    </lineage>
</organism>
<feature type="chain" id="PRO_5002306420" evidence="2">
    <location>
        <begin position="31"/>
        <end position="74"/>
    </location>
</feature>